<name>F9YP89_CAPCC</name>
<evidence type="ECO:0000313" key="2">
    <source>
        <dbReference type="Proteomes" id="UP000008895"/>
    </source>
</evidence>
<gene>
    <name evidence="1" type="ordered locus">Ccan_11670</name>
</gene>
<keyword evidence="2" id="KW-1185">Reference proteome</keyword>
<organism evidence="1 2">
    <name type="scientific">Capnocytophaga canimorsus (strain 5)</name>
    <dbReference type="NCBI Taxonomy" id="860228"/>
    <lineage>
        <taxon>Bacteria</taxon>
        <taxon>Pseudomonadati</taxon>
        <taxon>Bacteroidota</taxon>
        <taxon>Flavobacteriia</taxon>
        <taxon>Flavobacteriales</taxon>
        <taxon>Flavobacteriaceae</taxon>
        <taxon>Capnocytophaga</taxon>
    </lineage>
</organism>
<proteinExistence type="predicted"/>
<sequence>MILSLSVQSFIKKDINKKITLTGSTNNESVTMFRNKK</sequence>
<reference evidence="1 2" key="1">
    <citation type="journal article" date="2011" name="J. Bacteriol.">
        <title>Complete genome sequence of the dog commensal and human pathogen Capnocytophaga canimorsus strain 5.</title>
        <authorList>
            <person name="Manfredi P."/>
            <person name="Pagni M."/>
            <person name="Cornelis G.R."/>
        </authorList>
    </citation>
    <scope>NUCLEOTIDE SEQUENCE [LARGE SCALE GENOMIC DNA]</scope>
    <source>
        <strain evidence="2">5</strain>
    </source>
</reference>
<protein>
    <submittedName>
        <fullName evidence="1">Uncharacterized protein</fullName>
    </submittedName>
</protein>
<dbReference type="AlphaFoldDB" id="F9YP89"/>
<accession>F9YP89</accession>
<dbReference type="KEGG" id="ccm:Ccan_11670"/>
<dbReference type="HOGENOM" id="CLU_3341807_0_0_10"/>
<dbReference type="Proteomes" id="UP000008895">
    <property type="component" value="Chromosome"/>
</dbReference>
<evidence type="ECO:0000313" key="1">
    <source>
        <dbReference type="EMBL" id="AEK23283.1"/>
    </source>
</evidence>
<dbReference type="EMBL" id="CP002113">
    <property type="protein sequence ID" value="AEK23283.1"/>
    <property type="molecule type" value="Genomic_DNA"/>
</dbReference>